<dbReference type="Proteomes" id="UP000237819">
    <property type="component" value="Unassembled WGS sequence"/>
</dbReference>
<comment type="function">
    <text evidence="6">Also exhibits azoreductase activity. Catalyzes the reductive cleavage of the azo bond in aromatic azo compounds to the corresponding amines.</text>
</comment>
<evidence type="ECO:0000256" key="1">
    <source>
        <dbReference type="ARBA" id="ARBA00022630"/>
    </source>
</evidence>
<dbReference type="HAMAP" id="MF_01216">
    <property type="entry name" value="Azoreductase_type1"/>
    <property type="match status" value="1"/>
</dbReference>
<keyword evidence="4 6" id="KW-0520">NAD</keyword>
<keyword evidence="1 6" id="KW-0285">Flavoprotein</keyword>
<evidence type="ECO:0000256" key="5">
    <source>
        <dbReference type="ARBA" id="ARBA00048542"/>
    </source>
</evidence>
<evidence type="ECO:0000256" key="4">
    <source>
        <dbReference type="ARBA" id="ARBA00023027"/>
    </source>
</evidence>
<dbReference type="GO" id="GO:0016652">
    <property type="term" value="F:oxidoreductase activity, acting on NAD(P)H as acceptor"/>
    <property type="evidence" value="ECO:0007669"/>
    <property type="project" value="UniProtKB-UniRule"/>
</dbReference>
<dbReference type="AlphaFoldDB" id="A0A2S8GS28"/>
<feature type="binding site" evidence="6">
    <location>
        <begin position="98"/>
        <end position="101"/>
    </location>
    <ligand>
        <name>FMN</name>
        <dbReference type="ChEBI" id="CHEBI:58210"/>
    </ligand>
</feature>
<dbReference type="InterPro" id="IPR023048">
    <property type="entry name" value="NADH:quinone_OxRdtase_FMN_depd"/>
</dbReference>
<dbReference type="InterPro" id="IPR050104">
    <property type="entry name" value="FMN-dep_NADH:Q_OxRdtase_AzoR1"/>
</dbReference>
<dbReference type="RefSeq" id="WP_105334121.1">
    <property type="nucleotide sequence ID" value="NZ_PUHZ01000005.1"/>
</dbReference>
<dbReference type="EC" id="1.6.5.-" evidence="6"/>
<feature type="binding site" evidence="6">
    <location>
        <begin position="143"/>
        <end position="146"/>
    </location>
    <ligand>
        <name>FMN</name>
        <dbReference type="ChEBI" id="CHEBI:58210"/>
    </ligand>
</feature>
<comment type="similarity">
    <text evidence="6">Belongs to the azoreductase type 1 family.</text>
</comment>
<dbReference type="OrthoDB" id="9805013at2"/>
<dbReference type="PANTHER" id="PTHR43741:SF4">
    <property type="entry name" value="FMN-DEPENDENT NADH:QUINONE OXIDOREDUCTASE"/>
    <property type="match status" value="1"/>
</dbReference>
<dbReference type="GO" id="GO:0010181">
    <property type="term" value="F:FMN binding"/>
    <property type="evidence" value="ECO:0007669"/>
    <property type="project" value="UniProtKB-UniRule"/>
</dbReference>
<dbReference type="GO" id="GO:0009055">
    <property type="term" value="F:electron transfer activity"/>
    <property type="evidence" value="ECO:0007669"/>
    <property type="project" value="UniProtKB-UniRule"/>
</dbReference>
<dbReference type="InterPro" id="IPR029039">
    <property type="entry name" value="Flavoprotein-like_sf"/>
</dbReference>
<comment type="catalytic activity">
    <reaction evidence="5">
        <text>N,N-dimethyl-1,4-phenylenediamine + anthranilate + 2 NAD(+) = 2-(4-dimethylaminophenyl)diazenylbenzoate + 2 NADH + 2 H(+)</text>
        <dbReference type="Rhea" id="RHEA:55872"/>
        <dbReference type="ChEBI" id="CHEBI:15378"/>
        <dbReference type="ChEBI" id="CHEBI:15783"/>
        <dbReference type="ChEBI" id="CHEBI:16567"/>
        <dbReference type="ChEBI" id="CHEBI:57540"/>
        <dbReference type="ChEBI" id="CHEBI:57945"/>
        <dbReference type="ChEBI" id="CHEBI:71579"/>
        <dbReference type="EC" id="1.7.1.17"/>
    </reaction>
    <physiologicalReaction direction="right-to-left" evidence="5">
        <dbReference type="Rhea" id="RHEA:55874"/>
    </physiologicalReaction>
</comment>
<keyword evidence="2 6" id="KW-0288">FMN</keyword>
<gene>
    <name evidence="6" type="primary">azoR</name>
    <name evidence="8" type="ORF">C5Y93_04120</name>
</gene>
<evidence type="ECO:0000313" key="8">
    <source>
        <dbReference type="EMBL" id="PQO47233.1"/>
    </source>
</evidence>
<dbReference type="Gene3D" id="3.40.50.360">
    <property type="match status" value="1"/>
</dbReference>
<accession>A0A2S8GS28</accession>
<comment type="catalytic activity">
    <reaction evidence="6">
        <text>2 a quinone + NADH + H(+) = 2 a 1,4-benzosemiquinone + NAD(+)</text>
        <dbReference type="Rhea" id="RHEA:65952"/>
        <dbReference type="ChEBI" id="CHEBI:15378"/>
        <dbReference type="ChEBI" id="CHEBI:57540"/>
        <dbReference type="ChEBI" id="CHEBI:57945"/>
        <dbReference type="ChEBI" id="CHEBI:132124"/>
        <dbReference type="ChEBI" id="CHEBI:134225"/>
    </reaction>
</comment>
<protein>
    <recommendedName>
        <fullName evidence="6">FMN dependent NADH:quinone oxidoreductase</fullName>
        <ecNumber evidence="6">1.6.5.-</ecNumber>
    </recommendedName>
    <alternativeName>
        <fullName evidence="6">Azo-dye reductase</fullName>
    </alternativeName>
    <alternativeName>
        <fullName evidence="6">FMN-dependent NADH-azo compound oxidoreductase</fullName>
    </alternativeName>
    <alternativeName>
        <fullName evidence="6">FMN-dependent NADH-azoreductase</fullName>
        <ecNumber evidence="6">1.7.1.17</ecNumber>
    </alternativeName>
</protein>
<evidence type="ECO:0000313" key="9">
    <source>
        <dbReference type="Proteomes" id="UP000237819"/>
    </source>
</evidence>
<dbReference type="GO" id="GO:0016655">
    <property type="term" value="F:oxidoreductase activity, acting on NAD(P)H, quinone or similar compound as acceptor"/>
    <property type="evidence" value="ECO:0007669"/>
    <property type="project" value="InterPro"/>
</dbReference>
<dbReference type="PANTHER" id="PTHR43741">
    <property type="entry name" value="FMN-DEPENDENT NADH-AZOREDUCTASE 1"/>
    <property type="match status" value="1"/>
</dbReference>
<dbReference type="Pfam" id="PF02525">
    <property type="entry name" value="Flavodoxin_2"/>
    <property type="match status" value="1"/>
</dbReference>
<organism evidence="8 9">
    <name type="scientific">Blastopirellula marina</name>
    <dbReference type="NCBI Taxonomy" id="124"/>
    <lineage>
        <taxon>Bacteria</taxon>
        <taxon>Pseudomonadati</taxon>
        <taxon>Planctomycetota</taxon>
        <taxon>Planctomycetia</taxon>
        <taxon>Pirellulales</taxon>
        <taxon>Pirellulaceae</taxon>
        <taxon>Blastopirellula</taxon>
    </lineage>
</organism>
<sequence length="209" mass="23056">MAKLLHIESSPRKARSASIAVAKEFIAAYQAANPADEVENWDLWSTSLPEFDGMTIDAKYQILHGQDHTAEQAAAWQGVKDVFDRFNSADKYVLSLPMWNFAIPYKLKHLIDVIAQPGLAFSFSPETGYSGLVTGKPITVIYSRGGEYTSSEQMKALDFQKSYVEFLLGFIGFTDIKTILVEPMLAPPEVSGPAKDAAKQQAIEIASNF</sequence>
<evidence type="ECO:0000256" key="3">
    <source>
        <dbReference type="ARBA" id="ARBA00023002"/>
    </source>
</evidence>
<comment type="subunit">
    <text evidence="6">Homodimer.</text>
</comment>
<evidence type="ECO:0000256" key="6">
    <source>
        <dbReference type="HAMAP-Rule" id="MF_01216"/>
    </source>
</evidence>
<name>A0A2S8GS28_9BACT</name>
<comment type="function">
    <text evidence="6">Quinone reductase that provides resistance to thiol-specific stress caused by electrophilic quinones.</text>
</comment>
<dbReference type="InterPro" id="IPR003680">
    <property type="entry name" value="Flavodoxin_fold"/>
</dbReference>
<evidence type="ECO:0000259" key="7">
    <source>
        <dbReference type="Pfam" id="PF02525"/>
    </source>
</evidence>
<comment type="cofactor">
    <cofactor evidence="6">
        <name>FMN</name>
        <dbReference type="ChEBI" id="CHEBI:58210"/>
    </cofactor>
    <text evidence="6">Binds 1 FMN per subunit.</text>
</comment>
<dbReference type="SUPFAM" id="SSF52218">
    <property type="entry name" value="Flavoproteins"/>
    <property type="match status" value="1"/>
</dbReference>
<keyword evidence="3 6" id="KW-0560">Oxidoreductase</keyword>
<reference evidence="8 9" key="1">
    <citation type="submission" date="2018-02" db="EMBL/GenBank/DDBJ databases">
        <title>Comparative genomes isolates from brazilian mangrove.</title>
        <authorList>
            <person name="Araujo J.E."/>
            <person name="Taketani R.G."/>
            <person name="Silva M.C.P."/>
            <person name="Loureco M.V."/>
            <person name="Andreote F.D."/>
        </authorList>
    </citation>
    <scope>NUCLEOTIDE SEQUENCE [LARGE SCALE GENOMIC DNA]</scope>
    <source>
        <strain evidence="8 9">Nap-Phe MGV</strain>
    </source>
</reference>
<comment type="caution">
    <text evidence="8">The sequence shown here is derived from an EMBL/GenBank/DDBJ whole genome shotgun (WGS) entry which is preliminary data.</text>
</comment>
<feature type="domain" description="Flavodoxin-like fold" evidence="7">
    <location>
        <begin position="3"/>
        <end position="203"/>
    </location>
</feature>
<evidence type="ECO:0000256" key="2">
    <source>
        <dbReference type="ARBA" id="ARBA00022643"/>
    </source>
</evidence>
<dbReference type="EC" id="1.7.1.17" evidence="6"/>
<feature type="binding site" evidence="6">
    <location>
        <begin position="16"/>
        <end position="18"/>
    </location>
    <ligand>
        <name>FMN</name>
        <dbReference type="ChEBI" id="CHEBI:58210"/>
    </ligand>
</feature>
<feature type="binding site" evidence="6">
    <location>
        <position position="10"/>
    </location>
    <ligand>
        <name>FMN</name>
        <dbReference type="ChEBI" id="CHEBI:58210"/>
    </ligand>
</feature>
<proteinExistence type="inferred from homology"/>
<dbReference type="EMBL" id="PUHZ01000005">
    <property type="protein sequence ID" value="PQO47233.1"/>
    <property type="molecule type" value="Genomic_DNA"/>
</dbReference>